<protein>
    <submittedName>
        <fullName evidence="1">Uncharacterized protein</fullName>
    </submittedName>
</protein>
<comment type="caution">
    <text evidence="1">The sequence shown here is derived from an EMBL/GenBank/DDBJ whole genome shotgun (WGS) entry which is preliminary data.</text>
</comment>
<gene>
    <name evidence="1" type="ORF">ATH84_101941</name>
</gene>
<accession>A0AAQ0HGQ1</accession>
<name>A0AAQ0HGQ1_PARVE</name>
<keyword evidence="2" id="KW-1185">Reference proteome</keyword>
<evidence type="ECO:0000313" key="1">
    <source>
        <dbReference type="EMBL" id="REG45773.1"/>
    </source>
</evidence>
<dbReference type="EMBL" id="QUMX01000019">
    <property type="protein sequence ID" value="REG45773.1"/>
    <property type="molecule type" value="Genomic_DNA"/>
</dbReference>
<dbReference type="Proteomes" id="UP000256794">
    <property type="component" value="Unassembled WGS sequence"/>
</dbReference>
<sequence length="225" mass="25001">MVDPLTGKTELVQLGGPRRLRTIYNANLCSARAAGQWERILLPGISDRPRREPPAGLILPVDSPFWDTWMPPNGWGCKSWARQVTKAEAARRRVSEEPEAPDRVVRNERTGEVRIVPTGIDPGWQANSGKLRLDGAEAFMVGKIRLWPDEAQVAALRDIATRWRVRRIMNAAPDRAPVGLLPAEIATRAGLSDRLVWVNSNTFRHAVNAAEMESETMGKSSPNPE</sequence>
<dbReference type="RefSeq" id="WP_116171167.1">
    <property type="nucleotide sequence ID" value="NZ_CP035286.1"/>
</dbReference>
<reference evidence="1 2" key="1">
    <citation type="submission" date="2018-08" db="EMBL/GenBank/DDBJ databases">
        <title>Genomic Encyclopedia of Archaeal and Bacterial Type Strains, Phase II (KMG-II): from individual species to whole genera.</title>
        <authorList>
            <person name="Goeker M."/>
        </authorList>
    </citation>
    <scope>NUCLEOTIDE SEQUENCE [LARGE SCALE GENOMIC DNA]</scope>
    <source>
        <strain evidence="1 2">DSM 582</strain>
    </source>
</reference>
<proteinExistence type="predicted"/>
<evidence type="ECO:0000313" key="2">
    <source>
        <dbReference type="Proteomes" id="UP000256794"/>
    </source>
</evidence>
<organism evidence="1 2">
    <name type="scientific">Paracoccus versutus</name>
    <name type="common">Thiobacillus versutus</name>
    <dbReference type="NCBI Taxonomy" id="34007"/>
    <lineage>
        <taxon>Bacteria</taxon>
        <taxon>Pseudomonadati</taxon>
        <taxon>Pseudomonadota</taxon>
        <taxon>Alphaproteobacteria</taxon>
        <taxon>Rhodobacterales</taxon>
        <taxon>Paracoccaceae</taxon>
        <taxon>Paracoccus</taxon>
    </lineage>
</organism>
<dbReference type="AlphaFoldDB" id="A0AAQ0HGQ1"/>